<dbReference type="Proteomes" id="UP001149719">
    <property type="component" value="Unassembled WGS sequence"/>
</dbReference>
<keyword evidence="9" id="KW-0511">Multifunctional enzyme</keyword>
<dbReference type="Pfam" id="PF02581">
    <property type="entry name" value="TMP-TENI"/>
    <property type="match status" value="1"/>
</dbReference>
<comment type="similarity">
    <text evidence="13">Belongs to the thiamine-phosphate synthase family.</text>
</comment>
<comment type="pathway">
    <text evidence="1 13">Cofactor biosynthesis; thiamine diphosphate biosynthesis; thiamine phosphate from 4-amino-2-methyl-5-diphosphomethylpyrimidine and 4-methyl-5-(2-phosphoethyl)-thiazole: step 1/1.</text>
</comment>
<dbReference type="SUPFAM" id="SSF51391">
    <property type="entry name" value="Thiamin phosphate synthase"/>
    <property type="match status" value="1"/>
</dbReference>
<reference evidence="16" key="1">
    <citation type="submission" date="2022-12" db="EMBL/GenBank/DDBJ databases">
        <title>Marinomonas 15G1-11 sp. nov, isolated from marine algae.</title>
        <authorList>
            <person name="Butt M."/>
            <person name="Choi D.G."/>
            <person name="Kim J.M."/>
            <person name="Lee J.K."/>
            <person name="Baek J.H."/>
            <person name="Jeon C.O."/>
        </authorList>
    </citation>
    <scope>NUCLEOTIDE SEQUENCE</scope>
    <source>
        <strain evidence="16">15G1-11</strain>
    </source>
</reference>
<keyword evidence="5" id="KW-0418">Kinase</keyword>
<dbReference type="CDD" id="cd00564">
    <property type="entry name" value="TMP_TenI"/>
    <property type="match status" value="1"/>
</dbReference>
<dbReference type="EC" id="2.5.1.3" evidence="13"/>
<comment type="catalytic activity">
    <reaction evidence="12 13">
        <text>2-[(2R,5Z)-2-carboxy-4-methylthiazol-5(2H)-ylidene]ethyl phosphate + 4-amino-2-methyl-5-(diphosphooxymethyl)pyrimidine + 2 H(+) = thiamine phosphate + CO2 + diphosphate</text>
        <dbReference type="Rhea" id="RHEA:47844"/>
        <dbReference type="ChEBI" id="CHEBI:15378"/>
        <dbReference type="ChEBI" id="CHEBI:16526"/>
        <dbReference type="ChEBI" id="CHEBI:33019"/>
        <dbReference type="ChEBI" id="CHEBI:37575"/>
        <dbReference type="ChEBI" id="CHEBI:57841"/>
        <dbReference type="ChEBI" id="CHEBI:62899"/>
        <dbReference type="EC" id="2.5.1.3"/>
    </reaction>
</comment>
<keyword evidence="2 13" id="KW-0808">Transferase</keyword>
<evidence type="ECO:0000256" key="9">
    <source>
        <dbReference type="ARBA" id="ARBA00023268"/>
    </source>
</evidence>
<feature type="binding site" evidence="13">
    <location>
        <begin position="515"/>
        <end position="516"/>
    </location>
    <ligand>
        <name>2-[(2R,5Z)-2-carboxy-4-methylthiazol-5(2H)-ylidene]ethyl phosphate</name>
        <dbReference type="ChEBI" id="CHEBI:62899"/>
    </ligand>
</feature>
<evidence type="ECO:0000256" key="13">
    <source>
        <dbReference type="HAMAP-Rule" id="MF_00097"/>
    </source>
</evidence>
<dbReference type="InterPro" id="IPR013785">
    <property type="entry name" value="Aldolase_TIM"/>
</dbReference>
<feature type="binding site" evidence="13">
    <location>
        <position position="398"/>
    </location>
    <ligand>
        <name>Mg(2+)</name>
        <dbReference type="ChEBI" id="CHEBI:18420"/>
    </ligand>
</feature>
<evidence type="ECO:0000256" key="5">
    <source>
        <dbReference type="ARBA" id="ARBA00022777"/>
    </source>
</evidence>
<keyword evidence="17" id="KW-1185">Reference proteome</keyword>
<dbReference type="GO" id="GO:0004789">
    <property type="term" value="F:thiamine-phosphate diphosphorylase activity"/>
    <property type="evidence" value="ECO:0007669"/>
    <property type="project" value="UniProtKB-EC"/>
</dbReference>
<dbReference type="RefSeq" id="WP_269126956.1">
    <property type="nucleotide sequence ID" value="NZ_JAPUBN010000019.1"/>
</dbReference>
<protein>
    <recommendedName>
        <fullName evidence="13">Thiamine-phosphate synthase</fullName>
        <shortName evidence="13">TP synthase</shortName>
        <shortName evidence="13">TPS</shortName>
        <ecNumber evidence="13">2.5.1.3</ecNumber>
    </recommendedName>
    <alternativeName>
        <fullName evidence="13">Thiamine-phosphate pyrophosphorylase</fullName>
        <shortName evidence="13">TMP pyrophosphorylase</shortName>
        <shortName evidence="13">TMP-PPase</shortName>
    </alternativeName>
</protein>
<feature type="domain" description="Thiamine phosphate synthase/TenI" evidence="14">
    <location>
        <begin position="349"/>
        <end position="518"/>
    </location>
</feature>
<evidence type="ECO:0000256" key="8">
    <source>
        <dbReference type="ARBA" id="ARBA00022977"/>
    </source>
</evidence>
<dbReference type="NCBIfam" id="TIGR00693">
    <property type="entry name" value="thiE"/>
    <property type="match status" value="1"/>
</dbReference>
<sequence length="548" mass="59895">MLSTTSFPPVIVCVGGSDPSAHAGLQADIRVGQDLGVHVTTVVSALTAQNSQSVLAVYPVEKEQFDRQWESILADMTPGVVKIGLLPNAELASATAFWLRTIKTDYPACRIVFDPVGVSSTGHRLHSFTSGDPADSTEPMSWLKMLLPLVDWVTPNTHEFEQIVQSVSTIDQPINRLDLVSKFDHLLAQYPELRQSQWVIKGGHAHNEAKEQSNNQTGSSSRHCVDWLFSEMVKVDGLVSPFGFSSKRQENGHSRGTGCSFATALSSFLALGYDEMDSLTLTKSYINHALSLSYQVGKNTGPLATCGWPSKIQYLPDILQINNNQGASNEVFFPEMEPRSLGLYPVVDTPEWIERLLKAGVTTVQLRVKDPNSATLEQDIRKAIALGEHYQAQVFINDYWQKAIEFGAYGVHLGQEDLLTADLDKVANAGLRLGVSTHGYFEIARAGKVHPSYIALGHIFPTQTKDMPSQPQGTTRLQKYANLLSGVYPTVAIGGINSEVFDAVLDTGVDGIAMVTAITRSANPEQIVTDFMRKINASNASNQFRSKG</sequence>
<evidence type="ECO:0000256" key="3">
    <source>
        <dbReference type="ARBA" id="ARBA00022723"/>
    </source>
</evidence>
<dbReference type="InterPro" id="IPR034291">
    <property type="entry name" value="TMP_synthase"/>
</dbReference>
<dbReference type="Pfam" id="PF08543">
    <property type="entry name" value="Phos_pyr_kin"/>
    <property type="match status" value="1"/>
</dbReference>
<dbReference type="InterPro" id="IPR013749">
    <property type="entry name" value="PM/HMP-P_kinase-1"/>
</dbReference>
<dbReference type="Gene3D" id="3.20.20.70">
    <property type="entry name" value="Aldolase class I"/>
    <property type="match status" value="1"/>
</dbReference>
<feature type="binding site" evidence="13">
    <location>
        <position position="465"/>
    </location>
    <ligand>
        <name>4-amino-2-methyl-5-(diphosphooxymethyl)pyrimidine</name>
        <dbReference type="ChEBI" id="CHEBI:57841"/>
    </ligand>
</feature>
<comment type="cofactor">
    <cofactor evidence="13">
        <name>Mg(2+)</name>
        <dbReference type="ChEBI" id="CHEBI:18420"/>
    </cofactor>
    <text evidence="13">Binds 1 Mg(2+) ion per subunit.</text>
</comment>
<keyword evidence="8 13" id="KW-0784">Thiamine biosynthesis</keyword>
<dbReference type="NCBIfam" id="NF002904">
    <property type="entry name" value="PRK03512.1"/>
    <property type="match status" value="1"/>
</dbReference>
<dbReference type="InterPro" id="IPR036206">
    <property type="entry name" value="ThiamineP_synth_sf"/>
</dbReference>
<feature type="domain" description="Pyridoxamine kinase/Phosphomethylpyrimidine kinase" evidence="15">
    <location>
        <begin position="18"/>
        <end position="303"/>
    </location>
</feature>
<dbReference type="InterPro" id="IPR022998">
    <property type="entry name" value="ThiamineP_synth_TenI"/>
</dbReference>
<feature type="binding site" evidence="13">
    <location>
        <position position="417"/>
    </location>
    <ligand>
        <name>Mg(2+)</name>
        <dbReference type="ChEBI" id="CHEBI:18420"/>
    </ligand>
</feature>
<dbReference type="Gene3D" id="3.40.1190.20">
    <property type="match status" value="1"/>
</dbReference>
<evidence type="ECO:0000313" key="16">
    <source>
        <dbReference type="EMBL" id="MCZ2722926.1"/>
    </source>
</evidence>
<evidence type="ECO:0000259" key="14">
    <source>
        <dbReference type="Pfam" id="PF02581"/>
    </source>
</evidence>
<evidence type="ECO:0000256" key="7">
    <source>
        <dbReference type="ARBA" id="ARBA00022842"/>
    </source>
</evidence>
<dbReference type="PANTHER" id="PTHR20858:SF17">
    <property type="entry name" value="HYDROXYMETHYLPYRIMIDINE_PHOSPHOMETHYLPYRIMIDINE KINASE THI20-RELATED"/>
    <property type="match status" value="1"/>
</dbReference>
<evidence type="ECO:0000259" key="15">
    <source>
        <dbReference type="Pfam" id="PF08543"/>
    </source>
</evidence>
<dbReference type="HAMAP" id="MF_00097">
    <property type="entry name" value="TMP_synthase"/>
    <property type="match status" value="1"/>
</dbReference>
<feature type="binding site" evidence="13">
    <location>
        <position position="397"/>
    </location>
    <ligand>
        <name>4-amino-2-methyl-5-(diphosphooxymethyl)pyrimidine</name>
        <dbReference type="ChEBI" id="CHEBI:57841"/>
    </ligand>
</feature>
<evidence type="ECO:0000313" key="17">
    <source>
        <dbReference type="Proteomes" id="UP001149719"/>
    </source>
</evidence>
<evidence type="ECO:0000256" key="11">
    <source>
        <dbReference type="ARBA" id="ARBA00047851"/>
    </source>
</evidence>
<dbReference type="SUPFAM" id="SSF53613">
    <property type="entry name" value="Ribokinase-like"/>
    <property type="match status" value="1"/>
</dbReference>
<evidence type="ECO:0000256" key="2">
    <source>
        <dbReference type="ARBA" id="ARBA00022679"/>
    </source>
</evidence>
<comment type="caution">
    <text evidence="16">The sequence shown here is derived from an EMBL/GenBank/DDBJ whole genome shotgun (WGS) entry which is preliminary data.</text>
</comment>
<evidence type="ECO:0000256" key="1">
    <source>
        <dbReference type="ARBA" id="ARBA00005165"/>
    </source>
</evidence>
<keyword evidence="4" id="KW-0547">Nucleotide-binding</keyword>
<dbReference type="InterPro" id="IPR029056">
    <property type="entry name" value="Ribokinase-like"/>
</dbReference>
<evidence type="ECO:0000256" key="4">
    <source>
        <dbReference type="ARBA" id="ARBA00022741"/>
    </source>
</evidence>
<feature type="binding site" evidence="13">
    <location>
        <position position="495"/>
    </location>
    <ligand>
        <name>2-[(2R,5Z)-2-carboxy-4-methylthiazol-5(2H)-ylidene]ethyl phosphate</name>
        <dbReference type="ChEBI" id="CHEBI:62899"/>
    </ligand>
</feature>
<evidence type="ECO:0000256" key="6">
    <source>
        <dbReference type="ARBA" id="ARBA00022840"/>
    </source>
</evidence>
<evidence type="ECO:0000256" key="10">
    <source>
        <dbReference type="ARBA" id="ARBA00047334"/>
    </source>
</evidence>
<dbReference type="PANTHER" id="PTHR20858">
    <property type="entry name" value="PHOSPHOMETHYLPYRIMIDINE KINASE"/>
    <property type="match status" value="1"/>
</dbReference>
<name>A0ABT4JXH9_9GAMM</name>
<accession>A0ABT4JXH9</accession>
<dbReference type="CDD" id="cd01169">
    <property type="entry name" value="HMPP_kinase"/>
    <property type="match status" value="1"/>
</dbReference>
<feature type="binding site" evidence="13">
    <location>
        <begin position="365"/>
        <end position="369"/>
    </location>
    <ligand>
        <name>4-amino-2-methyl-5-(diphosphooxymethyl)pyrimidine</name>
        <dbReference type="ChEBI" id="CHEBI:57841"/>
    </ligand>
</feature>
<dbReference type="EMBL" id="JAPUBN010000019">
    <property type="protein sequence ID" value="MCZ2722926.1"/>
    <property type="molecule type" value="Genomic_DNA"/>
</dbReference>
<comment type="catalytic activity">
    <reaction evidence="10 13">
        <text>4-methyl-5-(2-phosphooxyethyl)-thiazole + 4-amino-2-methyl-5-(diphosphooxymethyl)pyrimidine + H(+) = thiamine phosphate + diphosphate</text>
        <dbReference type="Rhea" id="RHEA:22328"/>
        <dbReference type="ChEBI" id="CHEBI:15378"/>
        <dbReference type="ChEBI" id="CHEBI:33019"/>
        <dbReference type="ChEBI" id="CHEBI:37575"/>
        <dbReference type="ChEBI" id="CHEBI:57841"/>
        <dbReference type="ChEBI" id="CHEBI:58296"/>
        <dbReference type="EC" id="2.5.1.3"/>
    </reaction>
</comment>
<comment type="catalytic activity">
    <reaction evidence="11 13">
        <text>2-(2-carboxy-4-methylthiazol-5-yl)ethyl phosphate + 4-amino-2-methyl-5-(diphosphooxymethyl)pyrimidine + 2 H(+) = thiamine phosphate + CO2 + diphosphate</text>
        <dbReference type="Rhea" id="RHEA:47848"/>
        <dbReference type="ChEBI" id="CHEBI:15378"/>
        <dbReference type="ChEBI" id="CHEBI:16526"/>
        <dbReference type="ChEBI" id="CHEBI:33019"/>
        <dbReference type="ChEBI" id="CHEBI:37575"/>
        <dbReference type="ChEBI" id="CHEBI:57841"/>
        <dbReference type="ChEBI" id="CHEBI:62890"/>
        <dbReference type="EC" id="2.5.1.3"/>
    </reaction>
</comment>
<feature type="binding site" evidence="13">
    <location>
        <position position="436"/>
    </location>
    <ligand>
        <name>4-amino-2-methyl-5-(diphosphooxymethyl)pyrimidine</name>
        <dbReference type="ChEBI" id="CHEBI:57841"/>
    </ligand>
</feature>
<gene>
    <name evidence="13 16" type="primary">thiE</name>
    <name evidence="16" type="ORF">O1D97_15230</name>
</gene>
<proteinExistence type="inferred from homology"/>
<evidence type="ECO:0000256" key="12">
    <source>
        <dbReference type="ARBA" id="ARBA00047883"/>
    </source>
</evidence>
<feature type="binding site" evidence="13">
    <location>
        <begin position="462"/>
        <end position="464"/>
    </location>
    <ligand>
        <name>2-[(2R,5Z)-2-carboxy-4-methylthiazol-5(2H)-ylidene]ethyl phosphate</name>
        <dbReference type="ChEBI" id="CHEBI:62899"/>
    </ligand>
</feature>
<dbReference type="InterPro" id="IPR004399">
    <property type="entry name" value="HMP/HMP-P_kinase_dom"/>
</dbReference>
<comment type="function">
    <text evidence="13">Condenses 4-methyl-5-(beta-hydroxyethyl)thiazole monophosphate (THZ-P) and 2-methyl-4-amino-5-hydroxymethyl pyrimidine pyrophosphate (HMP-PP) to form thiamine monophosphate (TMP).</text>
</comment>
<keyword evidence="6" id="KW-0067">ATP-binding</keyword>
<keyword evidence="3 13" id="KW-0479">Metal-binding</keyword>
<keyword evidence="7 13" id="KW-0460">Magnesium</keyword>
<organism evidence="16 17">
    <name type="scientific">Marinomonas phaeophyticola</name>
    <dbReference type="NCBI Taxonomy" id="3004091"/>
    <lineage>
        <taxon>Bacteria</taxon>
        <taxon>Pseudomonadati</taxon>
        <taxon>Pseudomonadota</taxon>
        <taxon>Gammaproteobacteria</taxon>
        <taxon>Oceanospirillales</taxon>
        <taxon>Oceanospirillaceae</taxon>
        <taxon>Marinomonas</taxon>
    </lineage>
</organism>